<dbReference type="CDD" id="cd00798">
    <property type="entry name" value="INT_XerDC_C"/>
    <property type="match status" value="1"/>
</dbReference>
<comment type="function">
    <text evidence="9">Site-specific tyrosine recombinase, which acts by catalyzing the cutting and rejoining of the recombining DNA molecules. The XerC-XerD complex is essential to convert dimers of the bacterial chromosome into monomers to permit their segregation at cell division. It also contributes to the segregational stability of plasmids.</text>
</comment>
<dbReference type="InterPro" id="IPR050090">
    <property type="entry name" value="Tyrosine_recombinase_XerCD"/>
</dbReference>
<dbReference type="InterPro" id="IPR011010">
    <property type="entry name" value="DNA_brk_join_enz"/>
</dbReference>
<dbReference type="PROSITE" id="PS51898">
    <property type="entry name" value="TYR_RECOMBINASE"/>
    <property type="match status" value="1"/>
</dbReference>
<feature type="domain" description="Core-binding (CB)" evidence="11">
    <location>
        <begin position="1"/>
        <end position="67"/>
    </location>
</feature>
<evidence type="ECO:0000256" key="3">
    <source>
        <dbReference type="ARBA" id="ARBA00022618"/>
    </source>
</evidence>
<proteinExistence type="inferred from homology"/>
<feature type="active site" evidence="9">
    <location>
        <position position="223"/>
    </location>
</feature>
<feature type="active site" evidence="9">
    <location>
        <position position="226"/>
    </location>
</feature>
<dbReference type="PROSITE" id="PS51900">
    <property type="entry name" value="CB"/>
    <property type="match status" value="1"/>
</dbReference>
<evidence type="ECO:0000256" key="4">
    <source>
        <dbReference type="ARBA" id="ARBA00022829"/>
    </source>
</evidence>
<keyword evidence="6 9" id="KW-0238">DNA-binding</keyword>
<feature type="domain" description="Tyr recombinase" evidence="10">
    <location>
        <begin position="88"/>
        <end position="271"/>
    </location>
</feature>
<keyword evidence="7 9" id="KW-0233">DNA recombination</keyword>
<gene>
    <name evidence="9" type="primary">xerC</name>
    <name evidence="12" type="ORF">AVDCRST_MAG53-803</name>
</gene>
<dbReference type="Gene3D" id="1.10.150.130">
    <property type="match status" value="1"/>
</dbReference>
<dbReference type="HAMAP" id="MF_01808">
    <property type="entry name" value="Recomb_XerC_XerD"/>
    <property type="match status" value="1"/>
</dbReference>
<dbReference type="PANTHER" id="PTHR30349:SF41">
    <property type="entry name" value="INTEGRASE_RECOMBINASE PROTEIN MJ0367-RELATED"/>
    <property type="match status" value="1"/>
</dbReference>
<dbReference type="EMBL" id="CADCVR010000029">
    <property type="protein sequence ID" value="CAA9484333.1"/>
    <property type="molecule type" value="Genomic_DNA"/>
</dbReference>
<evidence type="ECO:0000256" key="6">
    <source>
        <dbReference type="ARBA" id="ARBA00023125"/>
    </source>
</evidence>
<accession>A0A6J4S1Z3</accession>
<dbReference type="SUPFAM" id="SSF56349">
    <property type="entry name" value="DNA breaking-rejoining enzymes"/>
    <property type="match status" value="1"/>
</dbReference>
<reference evidence="12" key="1">
    <citation type="submission" date="2020-02" db="EMBL/GenBank/DDBJ databases">
        <authorList>
            <person name="Meier V. D."/>
        </authorList>
    </citation>
    <scope>NUCLEOTIDE SEQUENCE</scope>
    <source>
        <strain evidence="12">AVDCRST_MAG53</strain>
    </source>
</reference>
<dbReference type="InterPro" id="IPR023009">
    <property type="entry name" value="Tyrosine_recombinase_XerC/XerD"/>
</dbReference>
<dbReference type="Pfam" id="PF00589">
    <property type="entry name" value="Phage_integrase"/>
    <property type="match status" value="1"/>
</dbReference>
<evidence type="ECO:0000256" key="1">
    <source>
        <dbReference type="ARBA" id="ARBA00004496"/>
    </source>
</evidence>
<dbReference type="InterPro" id="IPR004107">
    <property type="entry name" value="Integrase_SAM-like_N"/>
</dbReference>
<dbReference type="GO" id="GO:0051301">
    <property type="term" value="P:cell division"/>
    <property type="evidence" value="ECO:0007669"/>
    <property type="project" value="UniProtKB-KW"/>
</dbReference>
<organism evidence="12">
    <name type="scientific">uncultured Solirubrobacteraceae bacterium</name>
    <dbReference type="NCBI Taxonomy" id="1162706"/>
    <lineage>
        <taxon>Bacteria</taxon>
        <taxon>Bacillati</taxon>
        <taxon>Actinomycetota</taxon>
        <taxon>Thermoleophilia</taxon>
        <taxon>Solirubrobacterales</taxon>
        <taxon>Solirubrobacteraceae</taxon>
        <taxon>environmental samples</taxon>
    </lineage>
</organism>
<dbReference type="GO" id="GO:0007059">
    <property type="term" value="P:chromosome segregation"/>
    <property type="evidence" value="ECO:0007669"/>
    <property type="project" value="UniProtKB-UniRule"/>
</dbReference>
<dbReference type="PANTHER" id="PTHR30349">
    <property type="entry name" value="PHAGE INTEGRASE-RELATED"/>
    <property type="match status" value="1"/>
</dbReference>
<evidence type="ECO:0000256" key="2">
    <source>
        <dbReference type="ARBA" id="ARBA00022490"/>
    </source>
</evidence>
<keyword evidence="2 9" id="KW-0963">Cytoplasm</keyword>
<comment type="subcellular location">
    <subcellularLocation>
        <location evidence="1 9">Cytoplasm</location>
    </subcellularLocation>
</comment>
<comment type="similarity">
    <text evidence="9">Belongs to the 'phage' integrase family. XerC subfamily.</text>
</comment>
<dbReference type="Gene3D" id="1.10.443.10">
    <property type="entry name" value="Intergrase catalytic core"/>
    <property type="match status" value="1"/>
</dbReference>
<name>A0A6J4S1Z3_9ACTN</name>
<dbReference type="InterPro" id="IPR044068">
    <property type="entry name" value="CB"/>
</dbReference>
<evidence type="ECO:0000256" key="8">
    <source>
        <dbReference type="ARBA" id="ARBA00023306"/>
    </source>
</evidence>
<dbReference type="NCBIfam" id="NF001399">
    <property type="entry name" value="PRK00283.1"/>
    <property type="match status" value="1"/>
</dbReference>
<feature type="active site" evidence="9">
    <location>
        <position position="128"/>
    </location>
</feature>
<keyword evidence="3 9" id="KW-0132">Cell division</keyword>
<evidence type="ECO:0000259" key="11">
    <source>
        <dbReference type="PROSITE" id="PS51900"/>
    </source>
</evidence>
<keyword evidence="5 9" id="KW-0229">DNA integration</keyword>
<dbReference type="GO" id="GO:0006313">
    <property type="term" value="P:DNA transposition"/>
    <property type="evidence" value="ECO:0007669"/>
    <property type="project" value="UniProtKB-UniRule"/>
</dbReference>
<dbReference type="GO" id="GO:0005737">
    <property type="term" value="C:cytoplasm"/>
    <property type="evidence" value="ECO:0007669"/>
    <property type="project" value="UniProtKB-SubCell"/>
</dbReference>
<evidence type="ECO:0000259" key="10">
    <source>
        <dbReference type="PROSITE" id="PS51898"/>
    </source>
</evidence>
<protein>
    <recommendedName>
        <fullName evidence="9">Tyrosine recombinase XerC</fullName>
    </recommendedName>
</protein>
<dbReference type="GO" id="GO:0003677">
    <property type="term" value="F:DNA binding"/>
    <property type="evidence" value="ECO:0007669"/>
    <property type="project" value="UniProtKB-UniRule"/>
</dbReference>
<feature type="active site" evidence="9">
    <location>
        <position position="249"/>
    </location>
</feature>
<keyword evidence="4 9" id="KW-0159">Chromosome partition</keyword>
<dbReference type="InterPro" id="IPR010998">
    <property type="entry name" value="Integrase_recombinase_N"/>
</dbReference>
<comment type="subunit">
    <text evidence="9">Forms a cyclic heterotetrameric complex composed of two molecules of XerC and two molecules of XerD.</text>
</comment>
<feature type="active site" evidence="9">
    <location>
        <position position="152"/>
    </location>
</feature>
<evidence type="ECO:0000256" key="5">
    <source>
        <dbReference type="ARBA" id="ARBA00022908"/>
    </source>
</evidence>
<evidence type="ECO:0000256" key="9">
    <source>
        <dbReference type="HAMAP-Rule" id="MF_01808"/>
    </source>
</evidence>
<dbReference type="Pfam" id="PF02899">
    <property type="entry name" value="Phage_int_SAM_1"/>
    <property type="match status" value="1"/>
</dbReference>
<dbReference type="SUPFAM" id="SSF47823">
    <property type="entry name" value="lambda integrase-like, N-terminal domain"/>
    <property type="match status" value="1"/>
</dbReference>
<feature type="active site" description="O-(3'-phospho-DNA)-tyrosine intermediate" evidence="9">
    <location>
        <position position="258"/>
    </location>
</feature>
<dbReference type="AlphaFoldDB" id="A0A6J4S1Z3"/>
<dbReference type="GO" id="GO:0009037">
    <property type="term" value="F:tyrosine-based site-specific recombinase activity"/>
    <property type="evidence" value="ECO:0007669"/>
    <property type="project" value="UniProtKB-UniRule"/>
</dbReference>
<evidence type="ECO:0000313" key="12">
    <source>
        <dbReference type="EMBL" id="CAA9484333.1"/>
    </source>
</evidence>
<dbReference type="InterPro" id="IPR002104">
    <property type="entry name" value="Integrase_catalytic"/>
</dbReference>
<dbReference type="InterPro" id="IPR013762">
    <property type="entry name" value="Integrase-like_cat_sf"/>
</dbReference>
<keyword evidence="8 9" id="KW-0131">Cell cycle</keyword>
<sequence length="277" mass="30138">MAEKTRRAYGIDLGQFCAWCQDRDLAPPGVTVRVLRRYAQGLGERKAGPATVARKLAAIRGFFGVLRVHGIVQANPAELVASPKRGSKLPNVLRAGELARLLDAIPAFTPLELRDRALFELAYACGLRAAELVDLDVVAIDFDAEQVRVEGKGAKTRFVPAGEAALAAVQRYQARGRAVLSVDPDERALFLSKTGRRLSTSDVRRRLAFWTKAAAVQGGISPHALRHSFATHLLDGGADLRAIQELLGHASISTTQIYTRVESARLRSAYQQAHPRA</sequence>
<evidence type="ECO:0000256" key="7">
    <source>
        <dbReference type="ARBA" id="ARBA00023172"/>
    </source>
</evidence>